<organism evidence="2 3">
    <name type="scientific">Myceligenerans crystallogenes</name>
    <dbReference type="NCBI Taxonomy" id="316335"/>
    <lineage>
        <taxon>Bacteria</taxon>
        <taxon>Bacillati</taxon>
        <taxon>Actinomycetota</taxon>
        <taxon>Actinomycetes</taxon>
        <taxon>Micrococcales</taxon>
        <taxon>Promicromonosporaceae</taxon>
        <taxon>Myceligenerans</taxon>
    </lineage>
</organism>
<dbReference type="PANTHER" id="PTHR43283">
    <property type="entry name" value="BETA-LACTAMASE-RELATED"/>
    <property type="match status" value="1"/>
</dbReference>
<accession>A0ABP4ZFI1</accession>
<feature type="domain" description="Beta-lactamase-related" evidence="1">
    <location>
        <begin position="42"/>
        <end position="336"/>
    </location>
</feature>
<keyword evidence="2" id="KW-0378">Hydrolase</keyword>
<evidence type="ECO:0000313" key="3">
    <source>
        <dbReference type="Proteomes" id="UP001501094"/>
    </source>
</evidence>
<dbReference type="InterPro" id="IPR001466">
    <property type="entry name" value="Beta-lactam-related"/>
</dbReference>
<reference evidence="3" key="1">
    <citation type="journal article" date="2019" name="Int. J. Syst. Evol. Microbiol.">
        <title>The Global Catalogue of Microorganisms (GCM) 10K type strain sequencing project: providing services to taxonomists for standard genome sequencing and annotation.</title>
        <authorList>
            <consortium name="The Broad Institute Genomics Platform"/>
            <consortium name="The Broad Institute Genome Sequencing Center for Infectious Disease"/>
            <person name="Wu L."/>
            <person name="Ma J."/>
        </authorList>
    </citation>
    <scope>NUCLEOTIDE SEQUENCE [LARGE SCALE GENOMIC DNA]</scope>
    <source>
        <strain evidence="3">JCM 14326</strain>
    </source>
</reference>
<dbReference type="InterPro" id="IPR012338">
    <property type="entry name" value="Beta-lactam/transpept-like"/>
</dbReference>
<dbReference type="RefSeq" id="WP_344100172.1">
    <property type="nucleotide sequence ID" value="NZ_BAAANL010000002.1"/>
</dbReference>
<gene>
    <name evidence="2" type="ORF">GCM10009751_09920</name>
</gene>
<dbReference type="EMBL" id="BAAANL010000002">
    <property type="protein sequence ID" value="GAA1855092.1"/>
    <property type="molecule type" value="Genomic_DNA"/>
</dbReference>
<protein>
    <submittedName>
        <fullName evidence="2">Serine hydrolase domain-containing protein</fullName>
    </submittedName>
</protein>
<proteinExistence type="predicted"/>
<evidence type="ECO:0000313" key="2">
    <source>
        <dbReference type="EMBL" id="GAA1855092.1"/>
    </source>
</evidence>
<name>A0ABP4ZFI1_9MICO</name>
<keyword evidence="3" id="KW-1185">Reference proteome</keyword>
<dbReference type="SUPFAM" id="SSF56601">
    <property type="entry name" value="beta-lactamase/transpeptidase-like"/>
    <property type="match status" value="1"/>
</dbReference>
<dbReference type="Gene3D" id="3.40.710.10">
    <property type="entry name" value="DD-peptidase/beta-lactamase superfamily"/>
    <property type="match status" value="1"/>
</dbReference>
<dbReference type="GO" id="GO:0016787">
    <property type="term" value="F:hydrolase activity"/>
    <property type="evidence" value="ECO:0007669"/>
    <property type="project" value="UniProtKB-KW"/>
</dbReference>
<dbReference type="Pfam" id="PF00144">
    <property type="entry name" value="Beta-lactamase"/>
    <property type="match status" value="1"/>
</dbReference>
<dbReference type="InterPro" id="IPR050789">
    <property type="entry name" value="Diverse_Enzym_Activities"/>
</dbReference>
<dbReference type="Proteomes" id="UP001501094">
    <property type="component" value="Unassembled WGS sequence"/>
</dbReference>
<comment type="caution">
    <text evidence="2">The sequence shown here is derived from an EMBL/GenBank/DDBJ whole genome shotgun (WGS) entry which is preliminary data.</text>
</comment>
<sequence length="354" mass="38640">MTRRTPETTLRTALDRLTARRGGLPAPQVLVRAPGWEFTYGDQDQRYHSASVGKLMTATLVAILAERGRLALDAPIGTLLPASDVAGLPAAPGADAARDVTADHLLTSTSGLPDYFEPPRGHGTGCSIRTAPLDPDRYWPPSDILGEVRRLPAVGRPGARFHYADTNYVLLGRIVEEATGTTFGQALREHVLEPAGMTTSSTPYSDARTPADVADLDVAPAWIGRHDLRHALCLSLDFAGGNIVQAPADLVRFQEALHGGRLIGAESLAHLTRPRHRVRQGIWYGAGSMTLRFGEFAPFSRLPRPVGHLGVWATHMFYYPDARAHVVLNFHSTREMSRSFLTHLRIARILTDKS</sequence>
<evidence type="ECO:0000259" key="1">
    <source>
        <dbReference type="Pfam" id="PF00144"/>
    </source>
</evidence>